<evidence type="ECO:0000313" key="6">
    <source>
        <dbReference type="Proteomes" id="UP000325292"/>
    </source>
</evidence>
<dbReference type="Pfam" id="PF12055">
    <property type="entry name" value="DUF3536"/>
    <property type="match status" value="1"/>
</dbReference>
<dbReference type="SUPFAM" id="SSF88713">
    <property type="entry name" value="Glycoside hydrolase/deacetylase"/>
    <property type="match status" value="1"/>
</dbReference>
<dbReference type="Proteomes" id="UP000325292">
    <property type="component" value="Chromosome"/>
</dbReference>
<protein>
    <recommendedName>
        <fullName evidence="4">Glycoside hydrolase family 57 N-terminal domain-containing protein</fullName>
    </recommendedName>
</protein>
<dbReference type="InterPro" id="IPR011330">
    <property type="entry name" value="Glyco_hydro/deAcase_b/a-brl"/>
</dbReference>
<dbReference type="InterPro" id="IPR027291">
    <property type="entry name" value="Glyco_hydro_38_N_sf"/>
</dbReference>
<evidence type="ECO:0000256" key="1">
    <source>
        <dbReference type="ARBA" id="ARBA00006821"/>
    </source>
</evidence>
<gene>
    <name evidence="5" type="ORF">BXT84_11950</name>
</gene>
<reference evidence="5 6" key="1">
    <citation type="journal article" date="2019" name="Sci. Rep.">
        <title>Sulfobacillus thermotolerans: new insights into resistance and metabolic capacities of acidophilic chemolithotrophs.</title>
        <authorList>
            <person name="Panyushkina A.E."/>
            <person name="Babenko V.V."/>
            <person name="Nikitina A.S."/>
            <person name="Selezneva O.V."/>
            <person name="Tsaplina I.A."/>
            <person name="Letarova M.A."/>
            <person name="Kostryukova E.S."/>
            <person name="Letarov A.V."/>
        </authorList>
    </citation>
    <scope>NUCLEOTIDE SEQUENCE [LARGE SCALE GENOMIC DNA]</scope>
    <source>
        <strain evidence="5 6">Kr1</strain>
    </source>
</reference>
<dbReference type="CDD" id="cd10797">
    <property type="entry name" value="GH57N_APU_like_1"/>
    <property type="match status" value="1"/>
</dbReference>
<dbReference type="Pfam" id="PF03065">
    <property type="entry name" value="Glyco_hydro_57"/>
    <property type="match status" value="1"/>
</dbReference>
<evidence type="ECO:0000256" key="3">
    <source>
        <dbReference type="RuleBase" id="RU361196"/>
    </source>
</evidence>
<name>A0ABM6RT29_9FIRM</name>
<dbReference type="InterPro" id="IPR021923">
    <property type="entry name" value="DUF3536"/>
</dbReference>
<keyword evidence="2 3" id="KW-0119">Carbohydrate metabolism</keyword>
<dbReference type="InterPro" id="IPR004300">
    <property type="entry name" value="Glyco_hydro_57_N"/>
</dbReference>
<dbReference type="Gene3D" id="3.20.110.10">
    <property type="entry name" value="Glycoside hydrolase 38, N terminal domain"/>
    <property type="match status" value="1"/>
</dbReference>
<sequence>MESVEPEATASPFHDWNQRITAECYAPNAHARLLDAQGYLRALSNNYARMSFNFGPTLLDWLERYDVETYRAILQADRISQNRYHGHGSAMAQVYNHIIMPLASGRDKETEIRWGIHDFVHRFGRNPEGMWLAETAVDYETLELLAAHGILFTVLSPQQVERIRDPKTMQWTDVSSEMLDTTRPYRIRLASNRAITVFFYHAPLSRAVAFEGLLNNGADFAARLASGFTRGDDDGQIVNIATDGETYGHHHRFGEMALAYALEAIEHSPDVCLTNYGEYLAGHPAEWEADIRENTSWSCAHGIERWRSDCGCHTGLHPKWNQQWRQPLRDAMDGLRDAVVPLIDNAGRQWFKDPWAARNDYIEVLLSRDETHRQTFLHQHQAMALSEVERVQALALMELCRHMLLMYTSCGWFFDDIAGIEAVQVMKYAARAIELTNEVFGINLTASFTARLAQAVANETGDSGRRIFEEHVLPKQIDLARVAVHFSLIHVMSEDDRSGPETIYCYHVWQHHVRIWRSGAIVLKIGRVRVKSQLTLASQTFVFGALHLGDHNVSAGVRADMADDVVTAMEAQLGHAFDAAEFPEVLRLLDQWLQGRTYSLRHLFRDEQEAVMKHWVKQALFPTIEDNRQHYERHVPLMRFLKEIEEPIPQTFYDVAAVAIRANLEQALSQDPVRFDIIKRWIQEAKEWQIWREGEEVLDWVTRLIERLTRTVQVYAEDIKALEDLAQGVRLAYDLPMTVDLRFAQMAVFQLHQEAKTWHPALWHERMTELEKLLMIHADPQHID</sequence>
<evidence type="ECO:0000259" key="4">
    <source>
        <dbReference type="Pfam" id="PF03065"/>
    </source>
</evidence>
<evidence type="ECO:0000256" key="2">
    <source>
        <dbReference type="ARBA" id="ARBA00023277"/>
    </source>
</evidence>
<accession>A0ABM6RT29</accession>
<evidence type="ECO:0000313" key="5">
    <source>
        <dbReference type="EMBL" id="AUW94567.1"/>
    </source>
</evidence>
<dbReference type="PANTHER" id="PTHR36306">
    <property type="entry name" value="ALPHA-AMYLASE-RELATED-RELATED"/>
    <property type="match status" value="1"/>
</dbReference>
<proteinExistence type="inferred from homology"/>
<dbReference type="EMBL" id="CP019454">
    <property type="protein sequence ID" value="AUW94567.1"/>
    <property type="molecule type" value="Genomic_DNA"/>
</dbReference>
<feature type="domain" description="Glycoside hydrolase family 57 N-terminal" evidence="4">
    <location>
        <begin position="84"/>
        <end position="280"/>
    </location>
</feature>
<comment type="similarity">
    <text evidence="1 3">Belongs to the glycosyl hydrolase 57 family.</text>
</comment>
<keyword evidence="6" id="KW-1185">Reference proteome</keyword>
<dbReference type="InterPro" id="IPR052046">
    <property type="entry name" value="GH57_Enzymes"/>
</dbReference>
<dbReference type="PANTHER" id="PTHR36306:SF3">
    <property type="entry name" value="GLYCOSIDE HYDROLASE FAMILY 57"/>
    <property type="match status" value="1"/>
</dbReference>
<organism evidence="5 6">
    <name type="scientific">Sulfobacillus thermotolerans</name>
    <dbReference type="NCBI Taxonomy" id="338644"/>
    <lineage>
        <taxon>Bacteria</taxon>
        <taxon>Bacillati</taxon>
        <taxon>Bacillota</taxon>
        <taxon>Clostridia</taxon>
        <taxon>Eubacteriales</taxon>
        <taxon>Clostridiales Family XVII. Incertae Sedis</taxon>
        <taxon>Sulfobacillus</taxon>
    </lineage>
</organism>